<proteinExistence type="predicted"/>
<dbReference type="EMBL" id="CP013661">
    <property type="protein sequence ID" value="ALS79983.1"/>
    <property type="molecule type" value="Genomic_DNA"/>
</dbReference>
<evidence type="ECO:0008006" key="3">
    <source>
        <dbReference type="Google" id="ProtNLM"/>
    </source>
</evidence>
<accession>A0ABM5X033</accession>
<protein>
    <recommendedName>
        <fullName evidence="3">DUF2187 domain-containing protein</fullName>
    </recommendedName>
</protein>
<gene>
    <name evidence="1" type="ORF">AUO94_15750</name>
</gene>
<reference evidence="1" key="1">
    <citation type="submission" date="2016-01" db="EMBL/GenBank/DDBJ databases">
        <title>Complete genome of Planococcus kocurri type strain.</title>
        <authorList>
            <person name="See-Too W.S."/>
        </authorList>
    </citation>
    <scope>NUCLEOTIDE SEQUENCE [LARGE SCALE GENOMIC DNA]</scope>
    <source>
        <strain evidence="1">ATCC 43650</strain>
    </source>
</reference>
<evidence type="ECO:0000313" key="1">
    <source>
        <dbReference type="EMBL" id="ALS79983.1"/>
    </source>
</evidence>
<dbReference type="RefSeq" id="WP_058386624.1">
    <property type="nucleotide sequence ID" value="NZ_CP013661.2"/>
</dbReference>
<evidence type="ECO:0000313" key="2">
    <source>
        <dbReference type="Proteomes" id="UP000065533"/>
    </source>
</evidence>
<organism evidence="1 2">
    <name type="scientific">Planococcus kocurii</name>
    <dbReference type="NCBI Taxonomy" id="1374"/>
    <lineage>
        <taxon>Bacteria</taxon>
        <taxon>Bacillati</taxon>
        <taxon>Bacillota</taxon>
        <taxon>Bacilli</taxon>
        <taxon>Bacillales</taxon>
        <taxon>Caryophanaceae</taxon>
        <taxon>Planococcus</taxon>
    </lineage>
</organism>
<dbReference type="Proteomes" id="UP000065533">
    <property type="component" value="Chromosome"/>
</dbReference>
<sequence length="67" mass="7614">MKQKFYVYNILLTNGEYLENIRVEGPLEDHFPGVSVSLFSVENIEGKTIVLSVFHIVKADLISIEES</sequence>
<keyword evidence="2" id="KW-1185">Reference proteome</keyword>
<name>A0ABM5X033_9BACL</name>